<reference evidence="3 4" key="1">
    <citation type="journal article" date="2013" name="Antonie Van Leeuwenhoek">
        <title>Dongia rigui sp. nov., isolated from freshwater of a large wetland in Korea.</title>
        <authorList>
            <person name="Baik K.S."/>
            <person name="Hwang Y.M."/>
            <person name="Choi J.S."/>
            <person name="Kwon J."/>
            <person name="Seong C.N."/>
        </authorList>
    </citation>
    <scope>NUCLEOTIDE SEQUENCE [LARGE SCALE GENOMIC DNA]</scope>
    <source>
        <strain evidence="3 4">04SU4-P</strain>
    </source>
</reference>
<dbReference type="RefSeq" id="WP_320499755.1">
    <property type="nucleotide sequence ID" value="NZ_JAXCLX010000001.1"/>
</dbReference>
<name>A0ABU5DWK4_9PROT</name>
<feature type="transmembrane region" description="Helical" evidence="2">
    <location>
        <begin position="40"/>
        <end position="62"/>
    </location>
</feature>
<organism evidence="3 4">
    <name type="scientific">Dongia rigui</name>
    <dbReference type="NCBI Taxonomy" id="940149"/>
    <lineage>
        <taxon>Bacteria</taxon>
        <taxon>Pseudomonadati</taxon>
        <taxon>Pseudomonadota</taxon>
        <taxon>Alphaproteobacteria</taxon>
        <taxon>Rhodospirillales</taxon>
        <taxon>Dongiaceae</taxon>
        <taxon>Dongia</taxon>
    </lineage>
</organism>
<keyword evidence="1" id="KW-0813">Transport</keyword>
<evidence type="ECO:0000313" key="3">
    <source>
        <dbReference type="EMBL" id="MDY0871324.1"/>
    </source>
</evidence>
<comment type="function">
    <text evidence="1">A possible function for this protein is to guide the assembly of the membrane sector of the ATPase enzyme complex.</text>
</comment>
<dbReference type="EMBL" id="JAXCLX010000001">
    <property type="protein sequence ID" value="MDY0871324.1"/>
    <property type="molecule type" value="Genomic_DNA"/>
</dbReference>
<comment type="caution">
    <text evidence="3">The sequence shown here is derived from an EMBL/GenBank/DDBJ whole genome shotgun (WGS) entry which is preliminary data.</text>
</comment>
<keyword evidence="1" id="KW-0375">Hydrogen ion transport</keyword>
<dbReference type="InterPro" id="IPR016989">
    <property type="entry name" value="Atp1_alphaprobac"/>
</dbReference>
<evidence type="ECO:0000313" key="4">
    <source>
        <dbReference type="Proteomes" id="UP001271769"/>
    </source>
</evidence>
<comment type="similarity">
    <text evidence="1">Belongs to the bacterial AtpI family.</text>
</comment>
<keyword evidence="1 2" id="KW-0472">Membrane</keyword>
<sequence>MTEQQPDKLDQFNAKLQAARDRIEGSGTQELAREGTSLGYGFRLSVELLAGLLVGLGMGYVIDGWLGTRPWLMLVFMILGLGAGVLNVMRVTRQMEQLEASKKDQR</sequence>
<keyword evidence="4" id="KW-1185">Reference proteome</keyword>
<proteinExistence type="inferred from homology"/>
<feature type="transmembrane region" description="Helical" evidence="2">
    <location>
        <begin position="68"/>
        <end position="89"/>
    </location>
</feature>
<dbReference type="Pfam" id="PF09527">
    <property type="entry name" value="ATPase_gene1"/>
    <property type="match status" value="1"/>
</dbReference>
<dbReference type="Proteomes" id="UP001271769">
    <property type="component" value="Unassembled WGS sequence"/>
</dbReference>
<keyword evidence="2" id="KW-1133">Transmembrane helix</keyword>
<evidence type="ECO:0000256" key="1">
    <source>
        <dbReference type="PIRNR" id="PIRNR032126"/>
    </source>
</evidence>
<keyword evidence="2" id="KW-0812">Transmembrane</keyword>
<evidence type="ECO:0000256" key="2">
    <source>
        <dbReference type="SAM" id="Phobius"/>
    </source>
</evidence>
<keyword evidence="1" id="KW-0406">Ion transport</keyword>
<accession>A0ABU5DWK4</accession>
<dbReference type="InterPro" id="IPR032820">
    <property type="entry name" value="ATPase_put"/>
</dbReference>
<gene>
    <name evidence="3" type="ORF">SMD31_05305</name>
</gene>
<protein>
    <recommendedName>
        <fullName evidence="1">ATP synthase protein I</fullName>
    </recommendedName>
</protein>
<dbReference type="PIRSF" id="PIRSF032126">
    <property type="entry name" value="F0F1_ATP_synthase_subunit_I"/>
    <property type="match status" value="1"/>
</dbReference>